<dbReference type="AlphaFoldDB" id="A0A0C6NZR3"/>
<dbReference type="KEGG" id="bbh:BN112_0523"/>
<accession>A0A0C6NZR3</accession>
<dbReference type="PROSITE" id="PS51409">
    <property type="entry name" value="ARGINASE_2"/>
    <property type="match status" value="1"/>
</dbReference>
<dbReference type="RefSeq" id="WP_003811592.1">
    <property type="nucleotide sequence ID" value="NC_019382.1"/>
</dbReference>
<dbReference type="PANTHER" id="PTHR11358:SF26">
    <property type="entry name" value="GUANIDINO ACID HYDROLASE, MITOCHONDRIAL"/>
    <property type="match status" value="1"/>
</dbReference>
<dbReference type="InterPro" id="IPR006035">
    <property type="entry name" value="Ureohydrolase"/>
</dbReference>
<dbReference type="EMBL" id="HE965806">
    <property type="protein sequence ID" value="CCJ52441.1"/>
    <property type="molecule type" value="Genomic_DNA"/>
</dbReference>
<dbReference type="CDD" id="cd11592">
    <property type="entry name" value="Agmatinase_PAH"/>
    <property type="match status" value="1"/>
</dbReference>
<sequence length="327" mass="35011">MPSPSALHDLCDTPPTFMGVPHRHAIDGARAAILGIPFDCGTHAFRIGARQGPQSIREQSRLMRTFNPELADYNPLQRLGVIDCGNVRVVPSDILDAFERIEQAVGAIVDGGAVPVTMGGDGSVSLPQLRAVGKRHPGLAVIHLDSHTDTNTFVKGKEYNAGTQFTHAALEGRVDTSLAFHIGTRGTTFTQHVFRHARHFGYQIIPLNELLARGMAEVLQDLRARLGERPVYLCLDMDVLDPSCAPGVCAPSWGGLSAREAIAFLRGLAGLNIVAIDVNTVSPPHDVNGTTASLAAALMVEGLVLLCKRLGLDHPDPAPDFAAMYAR</sequence>
<evidence type="ECO:0000256" key="2">
    <source>
        <dbReference type="ARBA" id="ARBA00022801"/>
    </source>
</evidence>
<dbReference type="GO" id="GO:0008783">
    <property type="term" value="F:agmatinase activity"/>
    <property type="evidence" value="ECO:0007669"/>
    <property type="project" value="UniProtKB-EC"/>
</dbReference>
<reference evidence="4 5" key="1">
    <citation type="journal article" date="2012" name="BMC Genomics">
        <title>Comparative genomics of the classical Bordetella subspecies: the evolution and exchange of virulence-associated diversity amongst closely related pathogens.</title>
        <authorList>
            <person name="Park J."/>
            <person name="Zhang Y."/>
            <person name="Buboltz A.M."/>
            <person name="Zhang X."/>
            <person name="Schuster S.C."/>
            <person name="Ahuja U."/>
            <person name="Liu M."/>
            <person name="Miller J.F."/>
            <person name="Sebaihia M."/>
            <person name="Bentley S.D."/>
            <person name="Parkhill J."/>
            <person name="Harvill E.T."/>
        </authorList>
    </citation>
    <scope>NUCLEOTIDE SEQUENCE [LARGE SCALE GENOMIC DNA]</scope>
    <source>
        <strain evidence="4 5">253</strain>
    </source>
</reference>
<name>A0A0C6NZR3_BORBO</name>
<keyword evidence="1" id="KW-0479">Metal-binding</keyword>
<dbReference type="GO" id="GO:0046872">
    <property type="term" value="F:metal ion binding"/>
    <property type="evidence" value="ECO:0007669"/>
    <property type="project" value="UniProtKB-KW"/>
</dbReference>
<proteinExistence type="inferred from homology"/>
<dbReference type="HOGENOM" id="CLU_039478_0_0_4"/>
<dbReference type="PANTHER" id="PTHR11358">
    <property type="entry name" value="ARGINASE/AGMATINASE"/>
    <property type="match status" value="1"/>
</dbReference>
<comment type="similarity">
    <text evidence="3">Belongs to the arginase family.</text>
</comment>
<dbReference type="GO" id="GO:0033389">
    <property type="term" value="P:putrescine biosynthetic process from arginine, via agmatine"/>
    <property type="evidence" value="ECO:0007669"/>
    <property type="project" value="TreeGrafter"/>
</dbReference>
<dbReference type="Pfam" id="PF00491">
    <property type="entry name" value="Arginase"/>
    <property type="match status" value="1"/>
</dbReference>
<dbReference type="OrthoDB" id="9789727at2"/>
<evidence type="ECO:0000256" key="1">
    <source>
        <dbReference type="ARBA" id="ARBA00022723"/>
    </source>
</evidence>
<dbReference type="Proteomes" id="UP000007564">
    <property type="component" value="Chromosome"/>
</dbReference>
<evidence type="ECO:0000313" key="5">
    <source>
        <dbReference type="Proteomes" id="UP000007564"/>
    </source>
</evidence>
<dbReference type="SUPFAM" id="SSF52768">
    <property type="entry name" value="Arginase/deacetylase"/>
    <property type="match status" value="1"/>
</dbReference>
<dbReference type="PIRSF" id="PIRSF036979">
    <property type="entry name" value="Arginase"/>
    <property type="match status" value="1"/>
</dbReference>
<protein>
    <submittedName>
        <fullName evidence="4">Putative agmatinase</fullName>
        <ecNumber evidence="4">3.5.3.11</ecNumber>
    </submittedName>
</protein>
<dbReference type="PRINTS" id="PR00116">
    <property type="entry name" value="ARGINASE"/>
</dbReference>
<organism evidence="4 5">
    <name type="scientific">Bordetella bronchiseptica 253</name>
    <dbReference type="NCBI Taxonomy" id="568707"/>
    <lineage>
        <taxon>Bacteria</taxon>
        <taxon>Pseudomonadati</taxon>
        <taxon>Pseudomonadota</taxon>
        <taxon>Betaproteobacteria</taxon>
        <taxon>Burkholderiales</taxon>
        <taxon>Alcaligenaceae</taxon>
        <taxon>Bordetella</taxon>
    </lineage>
</organism>
<evidence type="ECO:0000313" key="4">
    <source>
        <dbReference type="EMBL" id="CCJ52441.1"/>
    </source>
</evidence>
<dbReference type="Gene3D" id="3.40.800.10">
    <property type="entry name" value="Ureohydrolase domain"/>
    <property type="match status" value="1"/>
</dbReference>
<gene>
    <name evidence="4" type="ORF">BN112_0523</name>
</gene>
<dbReference type="EC" id="3.5.3.11" evidence="4"/>
<keyword evidence="2 4" id="KW-0378">Hydrolase</keyword>
<dbReference type="GeneID" id="93204563"/>
<evidence type="ECO:0000256" key="3">
    <source>
        <dbReference type="PROSITE-ProRule" id="PRU00742"/>
    </source>
</evidence>
<dbReference type="InterPro" id="IPR023696">
    <property type="entry name" value="Ureohydrolase_dom_sf"/>
</dbReference>